<sequence>MASFPRYEDSLSHDQFGKSRLPIFIVEKQMMRNYRLHYHNFAELSLVVEGTGTEIINGKPFRFSRGTVSLLLPHHIHEIHLDRAPVHKYNCMFDIQLLFSSPSDRKFANFLLQTGQKLPSQYKLDEEQTVLLQTWFEAMKLEYESEFFAKETSLRSKLMEGLVFITRTLHTGVEQESPAVQTQSNFMLLLQYVHIHYNEELSLTSIAEHFSWNASYVSRLFKQHLGQTFIQHLHELRVDRAASLLVTTKMDIVDIAVEVGFDHVKTMRRAFKKLKNATPKLYRDSYRSAEQTKRLEG</sequence>
<dbReference type="InterPro" id="IPR014710">
    <property type="entry name" value="RmlC-like_jellyroll"/>
</dbReference>
<dbReference type="SUPFAM" id="SSF51215">
    <property type="entry name" value="Regulatory protein AraC"/>
    <property type="match status" value="1"/>
</dbReference>
<dbReference type="PANTHER" id="PTHR43280">
    <property type="entry name" value="ARAC-FAMILY TRANSCRIPTIONAL REGULATOR"/>
    <property type="match status" value="1"/>
</dbReference>
<evidence type="ECO:0000313" key="6">
    <source>
        <dbReference type="Proteomes" id="UP000282311"/>
    </source>
</evidence>
<dbReference type="RefSeq" id="WP_120750971.1">
    <property type="nucleotide sequence ID" value="NZ_RBAH01000030.1"/>
</dbReference>
<keyword evidence="1" id="KW-0805">Transcription regulation</keyword>
<dbReference type="InterPro" id="IPR018060">
    <property type="entry name" value="HTH_AraC"/>
</dbReference>
<evidence type="ECO:0000256" key="2">
    <source>
        <dbReference type="ARBA" id="ARBA00023125"/>
    </source>
</evidence>
<protein>
    <submittedName>
        <fullName evidence="5">AraC family transcriptional regulator</fullName>
    </submittedName>
</protein>
<dbReference type="SMART" id="SM00342">
    <property type="entry name" value="HTH_ARAC"/>
    <property type="match status" value="1"/>
</dbReference>
<dbReference type="Pfam" id="PF12833">
    <property type="entry name" value="HTH_18"/>
    <property type="match status" value="1"/>
</dbReference>
<dbReference type="GO" id="GO:0003700">
    <property type="term" value="F:DNA-binding transcription factor activity"/>
    <property type="evidence" value="ECO:0007669"/>
    <property type="project" value="InterPro"/>
</dbReference>
<dbReference type="PROSITE" id="PS01124">
    <property type="entry name" value="HTH_ARAC_FAMILY_2"/>
    <property type="match status" value="1"/>
</dbReference>
<proteinExistence type="predicted"/>
<keyword evidence="6" id="KW-1185">Reference proteome</keyword>
<feature type="domain" description="HTH araC/xylS-type" evidence="4">
    <location>
        <begin position="187"/>
        <end position="285"/>
    </location>
</feature>
<keyword evidence="2" id="KW-0238">DNA-binding</keyword>
<dbReference type="GO" id="GO:0043565">
    <property type="term" value="F:sequence-specific DNA binding"/>
    <property type="evidence" value="ECO:0007669"/>
    <property type="project" value="InterPro"/>
</dbReference>
<dbReference type="OrthoDB" id="9799319at2"/>
<evidence type="ECO:0000259" key="4">
    <source>
        <dbReference type="PROSITE" id="PS01124"/>
    </source>
</evidence>
<accession>A0A3B0BED2</accession>
<dbReference type="Proteomes" id="UP000282311">
    <property type="component" value="Unassembled WGS sequence"/>
</dbReference>
<dbReference type="Gene3D" id="1.10.10.60">
    <property type="entry name" value="Homeodomain-like"/>
    <property type="match status" value="2"/>
</dbReference>
<dbReference type="InterPro" id="IPR009057">
    <property type="entry name" value="Homeodomain-like_sf"/>
</dbReference>
<gene>
    <name evidence="5" type="ORF">D7M11_30065</name>
</gene>
<evidence type="ECO:0000313" key="5">
    <source>
        <dbReference type="EMBL" id="RKN70684.1"/>
    </source>
</evidence>
<comment type="caution">
    <text evidence="5">The sequence shown here is derived from an EMBL/GenBank/DDBJ whole genome shotgun (WGS) entry which is preliminary data.</text>
</comment>
<dbReference type="EMBL" id="RBAH01000030">
    <property type="protein sequence ID" value="RKN70684.1"/>
    <property type="molecule type" value="Genomic_DNA"/>
</dbReference>
<keyword evidence="3" id="KW-0804">Transcription</keyword>
<dbReference type="AlphaFoldDB" id="A0A3B0BED2"/>
<dbReference type="InterPro" id="IPR003313">
    <property type="entry name" value="AraC-bd"/>
</dbReference>
<dbReference type="Gene3D" id="2.60.120.10">
    <property type="entry name" value="Jelly Rolls"/>
    <property type="match status" value="1"/>
</dbReference>
<organism evidence="5 6">
    <name type="scientific">Paenibacillus ginsengarvi</name>
    <dbReference type="NCBI Taxonomy" id="400777"/>
    <lineage>
        <taxon>Bacteria</taxon>
        <taxon>Bacillati</taxon>
        <taxon>Bacillota</taxon>
        <taxon>Bacilli</taxon>
        <taxon>Bacillales</taxon>
        <taxon>Paenibacillaceae</taxon>
        <taxon>Paenibacillus</taxon>
    </lineage>
</organism>
<dbReference type="InterPro" id="IPR037923">
    <property type="entry name" value="HTH-like"/>
</dbReference>
<evidence type="ECO:0000256" key="1">
    <source>
        <dbReference type="ARBA" id="ARBA00023015"/>
    </source>
</evidence>
<dbReference type="Pfam" id="PF02311">
    <property type="entry name" value="AraC_binding"/>
    <property type="match status" value="1"/>
</dbReference>
<reference evidence="5 6" key="1">
    <citation type="journal article" date="2007" name="Int. J. Syst. Evol. Microbiol.">
        <title>Paenibacillus ginsengarvi sp. nov., isolated from soil from ginseng cultivation.</title>
        <authorList>
            <person name="Yoon M.H."/>
            <person name="Ten L.N."/>
            <person name="Im W.T."/>
        </authorList>
    </citation>
    <scope>NUCLEOTIDE SEQUENCE [LARGE SCALE GENOMIC DNA]</scope>
    <source>
        <strain evidence="5 6">KCTC 13059</strain>
    </source>
</reference>
<dbReference type="PANTHER" id="PTHR43280:SF2">
    <property type="entry name" value="HTH-TYPE TRANSCRIPTIONAL REGULATOR EXSA"/>
    <property type="match status" value="1"/>
</dbReference>
<evidence type="ECO:0000256" key="3">
    <source>
        <dbReference type="ARBA" id="ARBA00023163"/>
    </source>
</evidence>
<name>A0A3B0BED2_9BACL</name>
<dbReference type="SUPFAM" id="SSF46689">
    <property type="entry name" value="Homeodomain-like"/>
    <property type="match status" value="2"/>
</dbReference>